<dbReference type="AlphaFoldDB" id="A0AA39F1M6"/>
<protein>
    <submittedName>
        <fullName evidence="2">Uncharacterized protein</fullName>
    </submittedName>
</protein>
<feature type="compositionally biased region" description="Polar residues" evidence="1">
    <location>
        <begin position="1"/>
        <end position="13"/>
    </location>
</feature>
<evidence type="ECO:0000313" key="2">
    <source>
        <dbReference type="EMBL" id="KAK0160858.1"/>
    </source>
</evidence>
<dbReference type="EMBL" id="JAQQBS010001423">
    <property type="protein sequence ID" value="KAK0160858.1"/>
    <property type="molecule type" value="Genomic_DNA"/>
</dbReference>
<proteinExistence type="predicted"/>
<reference evidence="2" key="2">
    <citation type="submission" date="2023-03" db="EMBL/GenBank/DDBJ databases">
        <authorList>
            <person name="Inwood S.N."/>
            <person name="Skelly J.G."/>
            <person name="Guhlin J."/>
            <person name="Harrop T.W.R."/>
            <person name="Goldson S.G."/>
            <person name="Dearden P.K."/>
        </authorList>
    </citation>
    <scope>NUCLEOTIDE SEQUENCE</scope>
    <source>
        <strain evidence="2">Irish</strain>
        <tissue evidence="2">Whole body</tissue>
    </source>
</reference>
<keyword evidence="3" id="KW-1185">Reference proteome</keyword>
<sequence>MFLLGTSRTTQWSRMKRRPSPKKTGATSFERSLDSLESAIVNFNLSCYYIEVNTYAPRGFLYKSYS</sequence>
<accession>A0AA39F1M6</accession>
<dbReference type="Proteomes" id="UP001168990">
    <property type="component" value="Unassembled WGS sequence"/>
</dbReference>
<evidence type="ECO:0000256" key="1">
    <source>
        <dbReference type="SAM" id="MobiDB-lite"/>
    </source>
</evidence>
<feature type="region of interest" description="Disordered" evidence="1">
    <location>
        <begin position="1"/>
        <end position="29"/>
    </location>
</feature>
<evidence type="ECO:0000313" key="3">
    <source>
        <dbReference type="Proteomes" id="UP001168990"/>
    </source>
</evidence>
<name>A0AA39F1M6_9HYME</name>
<gene>
    <name evidence="2" type="ORF">PV328_008223</name>
</gene>
<feature type="non-terminal residue" evidence="2">
    <location>
        <position position="66"/>
    </location>
</feature>
<reference evidence="2" key="1">
    <citation type="journal article" date="2023" name="bioRxiv">
        <title>Scaffold-level genome assemblies of two parasitoid biocontrol wasps reveal the parthenogenesis mechanism and an associated novel virus.</title>
        <authorList>
            <person name="Inwood S."/>
            <person name="Skelly J."/>
            <person name="Guhlin J."/>
            <person name="Harrop T."/>
            <person name="Goldson S."/>
            <person name="Dearden P."/>
        </authorList>
    </citation>
    <scope>NUCLEOTIDE SEQUENCE</scope>
    <source>
        <strain evidence="2">Irish</strain>
        <tissue evidence="2">Whole body</tissue>
    </source>
</reference>
<comment type="caution">
    <text evidence="2">The sequence shown here is derived from an EMBL/GenBank/DDBJ whole genome shotgun (WGS) entry which is preliminary data.</text>
</comment>
<organism evidence="2 3">
    <name type="scientific">Microctonus aethiopoides</name>
    <dbReference type="NCBI Taxonomy" id="144406"/>
    <lineage>
        <taxon>Eukaryota</taxon>
        <taxon>Metazoa</taxon>
        <taxon>Ecdysozoa</taxon>
        <taxon>Arthropoda</taxon>
        <taxon>Hexapoda</taxon>
        <taxon>Insecta</taxon>
        <taxon>Pterygota</taxon>
        <taxon>Neoptera</taxon>
        <taxon>Endopterygota</taxon>
        <taxon>Hymenoptera</taxon>
        <taxon>Apocrita</taxon>
        <taxon>Ichneumonoidea</taxon>
        <taxon>Braconidae</taxon>
        <taxon>Euphorinae</taxon>
        <taxon>Microctonus</taxon>
    </lineage>
</organism>